<dbReference type="AlphaFoldDB" id="A0A6V7X5X5"/>
<evidence type="ECO:0000313" key="1">
    <source>
        <dbReference type="EMBL" id="CAD2194572.1"/>
    </source>
</evidence>
<comment type="caution">
    <text evidence="1">The sequence shown here is derived from an EMBL/GenBank/DDBJ whole genome shotgun (WGS) entry which is preliminary data.</text>
</comment>
<sequence>MPEINNSGVNMYFAINYCNSYLITASSSTFAWWIGFLMPEEYGFVFVVTLGCLSTKNL</sequence>
<name>A0A6V7X5X5_MELEN</name>
<reference evidence="1 2" key="1">
    <citation type="submission" date="2020-08" db="EMBL/GenBank/DDBJ databases">
        <authorList>
            <person name="Koutsovoulos G."/>
            <person name="Danchin GJ E."/>
        </authorList>
    </citation>
    <scope>NUCLEOTIDE SEQUENCE [LARGE SCALE GENOMIC DNA]</scope>
</reference>
<evidence type="ECO:0000313" key="2">
    <source>
        <dbReference type="Proteomes" id="UP000580250"/>
    </source>
</evidence>
<accession>A0A6V7X5X5</accession>
<gene>
    <name evidence="1" type="ORF">MENT_LOCUS47597</name>
</gene>
<dbReference type="EMBL" id="CAJEWN010001127">
    <property type="protein sequence ID" value="CAD2194572.1"/>
    <property type="molecule type" value="Genomic_DNA"/>
</dbReference>
<protein>
    <submittedName>
        <fullName evidence="1">Uncharacterized protein</fullName>
    </submittedName>
</protein>
<proteinExistence type="predicted"/>
<dbReference type="OrthoDB" id="5815225at2759"/>
<dbReference type="Proteomes" id="UP000580250">
    <property type="component" value="Unassembled WGS sequence"/>
</dbReference>
<organism evidence="1 2">
    <name type="scientific">Meloidogyne enterolobii</name>
    <name type="common">Root-knot nematode worm</name>
    <name type="synonym">Meloidogyne mayaguensis</name>
    <dbReference type="NCBI Taxonomy" id="390850"/>
    <lineage>
        <taxon>Eukaryota</taxon>
        <taxon>Metazoa</taxon>
        <taxon>Ecdysozoa</taxon>
        <taxon>Nematoda</taxon>
        <taxon>Chromadorea</taxon>
        <taxon>Rhabditida</taxon>
        <taxon>Tylenchina</taxon>
        <taxon>Tylenchomorpha</taxon>
        <taxon>Tylenchoidea</taxon>
        <taxon>Meloidogynidae</taxon>
        <taxon>Meloidogyninae</taxon>
        <taxon>Meloidogyne</taxon>
    </lineage>
</organism>